<organism evidence="2 3">
    <name type="scientific">Banduia mediterranea</name>
    <dbReference type="NCBI Taxonomy" id="3075609"/>
    <lineage>
        <taxon>Bacteria</taxon>
        <taxon>Pseudomonadati</taxon>
        <taxon>Pseudomonadota</taxon>
        <taxon>Gammaproteobacteria</taxon>
        <taxon>Nevskiales</taxon>
        <taxon>Algiphilaceae</taxon>
        <taxon>Banduia</taxon>
    </lineage>
</organism>
<feature type="transmembrane region" description="Helical" evidence="1">
    <location>
        <begin position="28"/>
        <end position="61"/>
    </location>
</feature>
<protein>
    <submittedName>
        <fullName evidence="2">Uncharacterized protein</fullName>
    </submittedName>
</protein>
<keyword evidence="1" id="KW-0472">Membrane</keyword>
<keyword evidence="3" id="KW-1185">Reference proteome</keyword>
<dbReference type="RefSeq" id="WP_311364764.1">
    <property type="nucleotide sequence ID" value="NZ_JAVRIC010000009.1"/>
</dbReference>
<name>A0ABU2WHM0_9GAMM</name>
<dbReference type="Proteomes" id="UP001254608">
    <property type="component" value="Unassembled WGS sequence"/>
</dbReference>
<keyword evidence="1" id="KW-0812">Transmembrane</keyword>
<evidence type="ECO:0000256" key="1">
    <source>
        <dbReference type="SAM" id="Phobius"/>
    </source>
</evidence>
<reference evidence="2 3" key="1">
    <citation type="submission" date="2023-09" db="EMBL/GenBank/DDBJ databases">
        <authorList>
            <person name="Rey-Velasco X."/>
        </authorList>
    </citation>
    <scope>NUCLEOTIDE SEQUENCE [LARGE SCALE GENOMIC DNA]</scope>
    <source>
        <strain evidence="2 3">W345</strain>
    </source>
</reference>
<sequence>MTESNTPNTNGPSGAEPRPISYWERVGFVLIACGMLVALTTAIPLATWGAAAITTGFVLFVIGRFTNLGRKPPAN</sequence>
<dbReference type="EMBL" id="JAVRIC010000009">
    <property type="protein sequence ID" value="MDT0497370.1"/>
    <property type="molecule type" value="Genomic_DNA"/>
</dbReference>
<evidence type="ECO:0000313" key="3">
    <source>
        <dbReference type="Proteomes" id="UP001254608"/>
    </source>
</evidence>
<accession>A0ABU2WHM0</accession>
<proteinExistence type="predicted"/>
<keyword evidence="1" id="KW-1133">Transmembrane helix</keyword>
<evidence type="ECO:0000313" key="2">
    <source>
        <dbReference type="EMBL" id="MDT0497370.1"/>
    </source>
</evidence>
<comment type="caution">
    <text evidence="2">The sequence shown here is derived from an EMBL/GenBank/DDBJ whole genome shotgun (WGS) entry which is preliminary data.</text>
</comment>
<gene>
    <name evidence="2" type="ORF">RM530_08330</name>
</gene>